<protein>
    <submittedName>
        <fullName evidence="2">DNA-binding MarR family transcriptional regulator</fullName>
    </submittedName>
</protein>
<evidence type="ECO:0000313" key="2">
    <source>
        <dbReference type="EMBL" id="MBE1458379.1"/>
    </source>
</evidence>
<sequence length="135" mass="15514">MSDLPIGFWLKHLDRLIENDFDRALASESLGRRQWQVLNSLHGEPGTVHDLDQRLTPFLDEDETTVAPVVETLRRRGWVSGSEPLKLTPEGHRAHGELLEQVQRTRSRLCEGISDQEYRDTVNVLERMSANLEQT</sequence>
<dbReference type="GO" id="GO:0003677">
    <property type="term" value="F:DNA binding"/>
    <property type="evidence" value="ECO:0007669"/>
    <property type="project" value="UniProtKB-KW"/>
</dbReference>
<dbReference type="Pfam" id="PF13463">
    <property type="entry name" value="HTH_27"/>
    <property type="match status" value="1"/>
</dbReference>
<comment type="caution">
    <text evidence="2">The sequence shown here is derived from an EMBL/GenBank/DDBJ whole genome shotgun (WGS) entry which is preliminary data.</text>
</comment>
<name>A0ABR9HH81_9ACTN</name>
<feature type="domain" description="HTH marR-type" evidence="1">
    <location>
        <begin position="30"/>
        <end position="89"/>
    </location>
</feature>
<dbReference type="InterPro" id="IPR000835">
    <property type="entry name" value="HTH_MarR-typ"/>
</dbReference>
<evidence type="ECO:0000313" key="3">
    <source>
        <dbReference type="Proteomes" id="UP000598217"/>
    </source>
</evidence>
<dbReference type="RefSeq" id="WP_191269843.1">
    <property type="nucleotide sequence ID" value="NZ_BMXJ01000003.1"/>
</dbReference>
<dbReference type="InterPro" id="IPR036390">
    <property type="entry name" value="WH_DNA-bd_sf"/>
</dbReference>
<gene>
    <name evidence="2" type="ORF">H4W79_002593</name>
</gene>
<dbReference type="Proteomes" id="UP000598217">
    <property type="component" value="Unassembled WGS sequence"/>
</dbReference>
<dbReference type="EMBL" id="JADBDY010000001">
    <property type="protein sequence ID" value="MBE1458379.1"/>
    <property type="molecule type" value="Genomic_DNA"/>
</dbReference>
<proteinExistence type="predicted"/>
<keyword evidence="2" id="KW-0238">DNA-binding</keyword>
<dbReference type="InterPro" id="IPR036388">
    <property type="entry name" value="WH-like_DNA-bd_sf"/>
</dbReference>
<reference evidence="2 3" key="1">
    <citation type="submission" date="2020-10" db="EMBL/GenBank/DDBJ databases">
        <title>Sequencing the genomes of 1000 actinobacteria strains.</title>
        <authorList>
            <person name="Klenk H.-P."/>
        </authorList>
    </citation>
    <scope>NUCLEOTIDE SEQUENCE [LARGE SCALE GENOMIC DNA]</scope>
    <source>
        <strain evidence="2 3">DSM 45157</strain>
    </source>
</reference>
<dbReference type="SUPFAM" id="SSF46785">
    <property type="entry name" value="Winged helix' DNA-binding domain"/>
    <property type="match status" value="1"/>
</dbReference>
<accession>A0ABR9HH81</accession>
<evidence type="ECO:0000259" key="1">
    <source>
        <dbReference type="Pfam" id="PF13463"/>
    </source>
</evidence>
<keyword evidence="3" id="KW-1185">Reference proteome</keyword>
<dbReference type="Gene3D" id="1.10.10.10">
    <property type="entry name" value="Winged helix-like DNA-binding domain superfamily/Winged helix DNA-binding domain"/>
    <property type="match status" value="1"/>
</dbReference>
<organism evidence="2 3">
    <name type="scientific">Nocardiopsis terrae</name>
    <dbReference type="NCBI Taxonomy" id="372655"/>
    <lineage>
        <taxon>Bacteria</taxon>
        <taxon>Bacillati</taxon>
        <taxon>Actinomycetota</taxon>
        <taxon>Actinomycetes</taxon>
        <taxon>Streptosporangiales</taxon>
        <taxon>Nocardiopsidaceae</taxon>
        <taxon>Nocardiopsis</taxon>
    </lineage>
</organism>